<evidence type="ECO:0000256" key="1">
    <source>
        <dbReference type="SAM" id="SignalP"/>
    </source>
</evidence>
<gene>
    <name evidence="2" type="ORF">SVTN_05050</name>
</gene>
<evidence type="ECO:0000313" key="3">
    <source>
        <dbReference type="Proteomes" id="UP000031774"/>
    </source>
</evidence>
<name>A0A0B5I6H7_9ACTN</name>
<dbReference type="RefSeq" id="WP_041127972.1">
    <property type="nucleotide sequence ID" value="NZ_CP010407.1"/>
</dbReference>
<reference evidence="2 3" key="1">
    <citation type="submission" date="2014-12" db="EMBL/GenBank/DDBJ databases">
        <title>Complete genome sequence of Streptomyces vietnamensis strain GIMV4.0001, a genetic manipulable producer of the benzoisochromanequinone antibiotic granaticin.</title>
        <authorList>
            <person name="Deng M.R."/>
            <person name="Guo J."/>
            <person name="Ma L.Y."/>
            <person name="Feng G.D."/>
            <person name="Mo C.Y."/>
            <person name="Zhu H.H."/>
        </authorList>
    </citation>
    <scope>NUCLEOTIDE SEQUENCE [LARGE SCALE GENOMIC DNA]</scope>
    <source>
        <strain evidence="3">GIMV4.0001</strain>
    </source>
</reference>
<feature type="signal peptide" evidence="1">
    <location>
        <begin position="1"/>
        <end position="33"/>
    </location>
</feature>
<organism evidence="2 3">
    <name type="scientific">Streptomyces vietnamensis</name>
    <dbReference type="NCBI Taxonomy" id="362257"/>
    <lineage>
        <taxon>Bacteria</taxon>
        <taxon>Bacillati</taxon>
        <taxon>Actinomycetota</taxon>
        <taxon>Actinomycetes</taxon>
        <taxon>Kitasatosporales</taxon>
        <taxon>Streptomycetaceae</taxon>
        <taxon>Streptomyces</taxon>
    </lineage>
</organism>
<sequence length="85" mass="9452">MELSLFSHARRGLLVLAATVGMLFGLTAAPAQAQDLVLDGVFQLQPTHTSGKCLEVADWRVDNGAPARLWDCTYQPNQKFYFKRV</sequence>
<keyword evidence="3" id="KW-1185">Reference proteome</keyword>
<dbReference type="EMBL" id="CP010407">
    <property type="protein sequence ID" value="AJF63889.1"/>
    <property type="molecule type" value="Genomic_DNA"/>
</dbReference>
<dbReference type="CDD" id="cd00161">
    <property type="entry name" value="beta-trefoil_Ricin-like"/>
    <property type="match status" value="1"/>
</dbReference>
<evidence type="ECO:0000313" key="2">
    <source>
        <dbReference type="EMBL" id="AJF63889.1"/>
    </source>
</evidence>
<dbReference type="Proteomes" id="UP000031774">
    <property type="component" value="Chromosome"/>
</dbReference>
<accession>A0A0B5I6H7</accession>
<dbReference type="InterPro" id="IPR035992">
    <property type="entry name" value="Ricin_B-like_lectins"/>
</dbReference>
<dbReference type="KEGG" id="svt:SVTN_05050"/>
<keyword evidence="1" id="KW-0732">Signal</keyword>
<dbReference type="Gene3D" id="2.80.10.50">
    <property type="match status" value="1"/>
</dbReference>
<dbReference type="AlphaFoldDB" id="A0A0B5I6H7"/>
<protein>
    <submittedName>
        <fullName evidence="2">Uncharacterized protein</fullName>
    </submittedName>
</protein>
<feature type="chain" id="PRO_5002104511" evidence="1">
    <location>
        <begin position="34"/>
        <end position="85"/>
    </location>
</feature>
<proteinExistence type="predicted"/>
<dbReference type="HOGENOM" id="CLU_2511419_0_0_11"/>
<dbReference type="SUPFAM" id="SSF50370">
    <property type="entry name" value="Ricin B-like lectins"/>
    <property type="match status" value="1"/>
</dbReference>